<sequence>MLKQLEQKMEQLRMEMYVVYEKSHSLSDEELLRLTNELHEVVVRWRMEKYGDRYGCRPFRRSQEKE</sequence>
<accession>A0A1G9P4V8</accession>
<name>A0A1G9P4V8_9BACI</name>
<reference evidence="2" key="1">
    <citation type="submission" date="2016-10" db="EMBL/GenBank/DDBJ databases">
        <authorList>
            <person name="Varghese N."/>
            <person name="Submissions S."/>
        </authorList>
    </citation>
    <scope>NUCLEOTIDE SEQUENCE [LARGE SCALE GENOMIC DNA]</scope>
    <source>
        <strain evidence="2">CGMCC 1.6199</strain>
    </source>
</reference>
<evidence type="ECO:0000313" key="1">
    <source>
        <dbReference type="EMBL" id="SDL93848.1"/>
    </source>
</evidence>
<keyword evidence="2" id="KW-1185">Reference proteome</keyword>
<dbReference type="OrthoDB" id="9899795at2"/>
<dbReference type="EMBL" id="FNHF01000001">
    <property type="protein sequence ID" value="SDL93848.1"/>
    <property type="molecule type" value="Genomic_DNA"/>
</dbReference>
<dbReference type="GO" id="GO:0043937">
    <property type="term" value="P:regulation of sporulation"/>
    <property type="evidence" value="ECO:0007669"/>
    <property type="project" value="InterPro"/>
</dbReference>
<dbReference type="Proteomes" id="UP000182347">
    <property type="component" value="Unassembled WGS sequence"/>
</dbReference>
<dbReference type="InterPro" id="IPR037208">
    <property type="entry name" value="Spo0E-like_sf"/>
</dbReference>
<evidence type="ECO:0000313" key="2">
    <source>
        <dbReference type="Proteomes" id="UP000182347"/>
    </source>
</evidence>
<dbReference type="AlphaFoldDB" id="A0A1G9P4V8"/>
<dbReference type="SUPFAM" id="SSF140500">
    <property type="entry name" value="BAS1536-like"/>
    <property type="match status" value="1"/>
</dbReference>
<proteinExistence type="predicted"/>
<dbReference type="RefSeq" id="WP_074597972.1">
    <property type="nucleotide sequence ID" value="NZ_FNHF01000001.1"/>
</dbReference>
<organism evidence="1 2">
    <name type="scientific">Sediminibacillus halophilus</name>
    <dbReference type="NCBI Taxonomy" id="482461"/>
    <lineage>
        <taxon>Bacteria</taxon>
        <taxon>Bacillati</taxon>
        <taxon>Bacillota</taxon>
        <taxon>Bacilli</taxon>
        <taxon>Bacillales</taxon>
        <taxon>Bacillaceae</taxon>
        <taxon>Sediminibacillus</taxon>
    </lineage>
</organism>
<protein>
    <submittedName>
        <fullName evidence="1">Spo0E like sporulation regulatory protein</fullName>
    </submittedName>
</protein>
<gene>
    <name evidence="1" type="ORF">SAMN05216244_1291</name>
</gene>